<keyword evidence="2" id="KW-0472">Membrane</keyword>
<evidence type="ECO:0000256" key="1">
    <source>
        <dbReference type="ARBA" id="ARBA00004370"/>
    </source>
</evidence>
<organism evidence="4 5">
    <name type="scientific">Sphingobium soli</name>
    <dbReference type="NCBI Taxonomy" id="1591116"/>
    <lineage>
        <taxon>Bacteria</taxon>
        <taxon>Pseudomonadati</taxon>
        <taxon>Pseudomonadota</taxon>
        <taxon>Alphaproteobacteria</taxon>
        <taxon>Sphingomonadales</taxon>
        <taxon>Sphingomonadaceae</taxon>
        <taxon>Sphingobium</taxon>
    </lineage>
</organism>
<accession>A0ABS8H2U9</accession>
<comment type="subcellular location">
    <subcellularLocation>
        <location evidence="1">Membrane</location>
    </subcellularLocation>
</comment>
<dbReference type="InterPro" id="IPR025713">
    <property type="entry name" value="MotB-like_N_dom"/>
</dbReference>
<keyword evidence="5" id="KW-1185">Reference proteome</keyword>
<proteinExistence type="predicted"/>
<dbReference type="Proteomes" id="UP001198830">
    <property type="component" value="Unassembled WGS sequence"/>
</dbReference>
<sequence>MSARPLPLVRRNRWAISFADLLLLLLAFFVLLQASGSRRGAMRCWRRSAGNLAAGRWPMAWRSAPLTCSCRAKRC</sequence>
<feature type="domain" description="Motility protein B-like N-terminal" evidence="3">
    <location>
        <begin position="12"/>
        <end position="36"/>
    </location>
</feature>
<reference evidence="4 5" key="1">
    <citation type="submission" date="2021-10" db="EMBL/GenBank/DDBJ databases">
        <title>The diversity and Nitrogen Metabolism of Culturable Nitrate-Utilizing Bacteria Within the Oxygen Minimum Zone of the Changjiang (Yangtze River)Estuary.</title>
        <authorList>
            <person name="Zhang D."/>
            <person name="Zheng J."/>
            <person name="Liu S."/>
            <person name="He W."/>
        </authorList>
    </citation>
    <scope>NUCLEOTIDE SEQUENCE [LARGE SCALE GENOMIC DNA]</scope>
    <source>
        <strain evidence="4 5">FXH275-2</strain>
    </source>
</reference>
<gene>
    <name evidence="4" type="ORF">LL253_09065</name>
</gene>
<evidence type="ECO:0000313" key="5">
    <source>
        <dbReference type="Proteomes" id="UP001198830"/>
    </source>
</evidence>
<dbReference type="EMBL" id="JAJGNP010000005">
    <property type="protein sequence ID" value="MCC4232840.1"/>
    <property type="molecule type" value="Genomic_DNA"/>
</dbReference>
<dbReference type="Pfam" id="PF13677">
    <property type="entry name" value="MotB_plug"/>
    <property type="match status" value="1"/>
</dbReference>
<evidence type="ECO:0000313" key="4">
    <source>
        <dbReference type="EMBL" id="MCC4232840.1"/>
    </source>
</evidence>
<name>A0ABS8H2U9_9SPHN</name>
<comment type="caution">
    <text evidence="4">The sequence shown here is derived from an EMBL/GenBank/DDBJ whole genome shotgun (WGS) entry which is preliminary data.</text>
</comment>
<evidence type="ECO:0000259" key="3">
    <source>
        <dbReference type="Pfam" id="PF13677"/>
    </source>
</evidence>
<evidence type="ECO:0000256" key="2">
    <source>
        <dbReference type="ARBA" id="ARBA00023136"/>
    </source>
</evidence>
<protein>
    <recommendedName>
        <fullName evidence="3">Motility protein B-like N-terminal domain-containing protein</fullName>
    </recommendedName>
</protein>